<accession>A0A396RMN7</accession>
<dbReference type="SUPFAM" id="SSF55144">
    <property type="entry name" value="LigT-like"/>
    <property type="match status" value="1"/>
</dbReference>
<dbReference type="Gene3D" id="3.90.1140.10">
    <property type="entry name" value="Cyclic phosphodiesterase"/>
    <property type="match status" value="1"/>
</dbReference>
<organism evidence="1 2">
    <name type="scientific">Sphingomonas gilva</name>
    <dbReference type="NCBI Taxonomy" id="2305907"/>
    <lineage>
        <taxon>Bacteria</taxon>
        <taxon>Pseudomonadati</taxon>
        <taxon>Pseudomonadota</taxon>
        <taxon>Alphaproteobacteria</taxon>
        <taxon>Sphingomonadales</taxon>
        <taxon>Sphingomonadaceae</taxon>
        <taxon>Sphingomonas</taxon>
    </lineage>
</organism>
<dbReference type="InterPro" id="IPR009097">
    <property type="entry name" value="Cyclic_Pdiesterase"/>
</dbReference>
<dbReference type="OrthoDB" id="7770344at2"/>
<dbReference type="EMBL" id="QWLV01000003">
    <property type="protein sequence ID" value="RHW17694.1"/>
    <property type="molecule type" value="Genomic_DNA"/>
</dbReference>
<protein>
    <recommendedName>
        <fullName evidence="3">2'-5' RNA ligase family protein</fullName>
    </recommendedName>
</protein>
<comment type="caution">
    <text evidence="1">The sequence shown here is derived from an EMBL/GenBank/DDBJ whole genome shotgun (WGS) entry which is preliminary data.</text>
</comment>
<proteinExistence type="predicted"/>
<dbReference type="AlphaFoldDB" id="A0A396RMN7"/>
<sequence>MRARNPLYVMAKPPPAVQAQIAALPRNDPRRGAALLHVTLLSLFDLHHAPPQWLPAVKQALDVFDAASFPLAFDRIENRKAVTLRTRAPLAEARAFQAALVRHLVERRAPLMLGTTPEPHVTINYAGDRLGGQKIAPIGWTVGEILLVESVVGKTTHVEHGRWPLRPAEN</sequence>
<keyword evidence="2" id="KW-1185">Reference proteome</keyword>
<dbReference type="Proteomes" id="UP000266693">
    <property type="component" value="Unassembled WGS sequence"/>
</dbReference>
<evidence type="ECO:0008006" key="3">
    <source>
        <dbReference type="Google" id="ProtNLM"/>
    </source>
</evidence>
<dbReference type="Pfam" id="PF13563">
    <property type="entry name" value="2_5_RNA_ligase2"/>
    <property type="match status" value="1"/>
</dbReference>
<name>A0A396RMN7_9SPHN</name>
<evidence type="ECO:0000313" key="1">
    <source>
        <dbReference type="EMBL" id="RHW17694.1"/>
    </source>
</evidence>
<gene>
    <name evidence="1" type="ORF">D1610_09655</name>
</gene>
<dbReference type="RefSeq" id="WP_118863960.1">
    <property type="nucleotide sequence ID" value="NZ_QWLV01000003.1"/>
</dbReference>
<evidence type="ECO:0000313" key="2">
    <source>
        <dbReference type="Proteomes" id="UP000266693"/>
    </source>
</evidence>
<reference evidence="1 2" key="1">
    <citation type="submission" date="2018-08" db="EMBL/GenBank/DDBJ databases">
        <title>The multiple taxonomic identification of Sphingomonas gilva.</title>
        <authorList>
            <person name="Zhu D."/>
            <person name="Zheng S."/>
        </authorList>
    </citation>
    <scope>NUCLEOTIDE SEQUENCE [LARGE SCALE GENOMIC DNA]</scope>
    <source>
        <strain evidence="1 2">ZDH117</strain>
    </source>
</reference>